<dbReference type="InterPro" id="IPR036390">
    <property type="entry name" value="WH_DNA-bd_sf"/>
</dbReference>
<dbReference type="SUPFAM" id="SSF46785">
    <property type="entry name" value="Winged helix' DNA-binding domain"/>
    <property type="match status" value="1"/>
</dbReference>
<organism evidence="6 7">
    <name type="scientific">Actinokineospora iranica</name>
    <dbReference type="NCBI Taxonomy" id="1271860"/>
    <lineage>
        <taxon>Bacteria</taxon>
        <taxon>Bacillati</taxon>
        <taxon>Actinomycetota</taxon>
        <taxon>Actinomycetes</taxon>
        <taxon>Pseudonocardiales</taxon>
        <taxon>Pseudonocardiaceae</taxon>
        <taxon>Actinokineospora</taxon>
    </lineage>
</organism>
<evidence type="ECO:0000256" key="2">
    <source>
        <dbReference type="ARBA" id="ARBA00023015"/>
    </source>
</evidence>
<keyword evidence="2" id="KW-0805">Transcription regulation</keyword>
<dbReference type="InterPro" id="IPR005119">
    <property type="entry name" value="LysR_subst-bd"/>
</dbReference>
<feature type="domain" description="HTH lysR-type" evidence="5">
    <location>
        <begin position="1"/>
        <end position="58"/>
    </location>
</feature>
<protein>
    <submittedName>
        <fullName evidence="6">DNA-binding transcriptional regulator, LysR family</fullName>
    </submittedName>
</protein>
<keyword evidence="7" id="KW-1185">Reference proteome</keyword>
<evidence type="ECO:0000313" key="7">
    <source>
        <dbReference type="Proteomes" id="UP000199501"/>
    </source>
</evidence>
<dbReference type="EMBL" id="FMZZ01000010">
    <property type="protein sequence ID" value="SDD35414.1"/>
    <property type="molecule type" value="Genomic_DNA"/>
</dbReference>
<dbReference type="STRING" id="1271860.SAMN05216174_11067"/>
<evidence type="ECO:0000256" key="4">
    <source>
        <dbReference type="ARBA" id="ARBA00023163"/>
    </source>
</evidence>
<evidence type="ECO:0000256" key="3">
    <source>
        <dbReference type="ARBA" id="ARBA00023125"/>
    </source>
</evidence>
<keyword evidence="4" id="KW-0804">Transcription</keyword>
<dbReference type="FunFam" id="1.10.10.10:FF:000001">
    <property type="entry name" value="LysR family transcriptional regulator"/>
    <property type="match status" value="1"/>
</dbReference>
<dbReference type="Pfam" id="PF03466">
    <property type="entry name" value="LysR_substrate"/>
    <property type="match status" value="1"/>
</dbReference>
<accession>A0A1G6U2I9</accession>
<dbReference type="Pfam" id="PF00126">
    <property type="entry name" value="HTH_1"/>
    <property type="match status" value="1"/>
</dbReference>
<dbReference type="Gene3D" id="3.40.190.290">
    <property type="match status" value="1"/>
</dbReference>
<dbReference type="OrthoDB" id="3181812at2"/>
<dbReference type="SUPFAM" id="SSF53850">
    <property type="entry name" value="Periplasmic binding protein-like II"/>
    <property type="match status" value="1"/>
</dbReference>
<dbReference type="GO" id="GO:0005829">
    <property type="term" value="C:cytosol"/>
    <property type="evidence" value="ECO:0007669"/>
    <property type="project" value="TreeGrafter"/>
</dbReference>
<name>A0A1G6U2I9_9PSEU</name>
<dbReference type="InterPro" id="IPR050950">
    <property type="entry name" value="HTH-type_LysR_regulators"/>
</dbReference>
<keyword evidence="3 6" id="KW-0238">DNA-binding</keyword>
<dbReference type="AlphaFoldDB" id="A0A1G6U2I9"/>
<gene>
    <name evidence="6" type="ORF">SAMN05216174_11067</name>
</gene>
<dbReference type="InterPro" id="IPR036388">
    <property type="entry name" value="WH-like_DNA-bd_sf"/>
</dbReference>
<dbReference type="PROSITE" id="PS50931">
    <property type="entry name" value="HTH_LYSR"/>
    <property type="match status" value="1"/>
</dbReference>
<dbReference type="Proteomes" id="UP000199501">
    <property type="component" value="Unassembled WGS sequence"/>
</dbReference>
<sequence>METRRLRHFLAVAEERSFTRAAARLHIVQSGISASVRVLEKELGAPLFERTTQHVDLTPAGAAFLPEARRILHALRAAQQVVDEVRTGLRGTLELGILFGLTPTRVLTALAEFRARHPEVELRLINPGARGSTSHAEALRDGDLDLAVLTSTGAVPGLRLDPLTTETVVLACAPDHPLAAHDTLALTDLPGHDLIDFPRGWGVRNAVDRAFTAAGFPDRATSFEMNDIATILELVRHGLGVACVPESLSRQAPELRYIPFRRHIPRYDIAIGSPLDRPLNPTARAFHTTLLGS</sequence>
<reference evidence="7" key="1">
    <citation type="submission" date="2016-10" db="EMBL/GenBank/DDBJ databases">
        <authorList>
            <person name="Varghese N."/>
            <person name="Submissions S."/>
        </authorList>
    </citation>
    <scope>NUCLEOTIDE SEQUENCE [LARGE SCALE GENOMIC DNA]</scope>
    <source>
        <strain evidence="7">IBRC-M 10403</strain>
    </source>
</reference>
<comment type="similarity">
    <text evidence="1">Belongs to the LysR transcriptional regulatory family.</text>
</comment>
<evidence type="ECO:0000313" key="6">
    <source>
        <dbReference type="EMBL" id="SDD35414.1"/>
    </source>
</evidence>
<dbReference type="InterPro" id="IPR000847">
    <property type="entry name" value="LysR_HTH_N"/>
</dbReference>
<dbReference type="PANTHER" id="PTHR30419">
    <property type="entry name" value="HTH-TYPE TRANSCRIPTIONAL REGULATOR YBHD"/>
    <property type="match status" value="1"/>
</dbReference>
<dbReference type="PANTHER" id="PTHR30419:SF31">
    <property type="entry name" value="BLR3139 PROTEIN"/>
    <property type="match status" value="1"/>
</dbReference>
<dbReference type="GO" id="GO:0003700">
    <property type="term" value="F:DNA-binding transcription factor activity"/>
    <property type="evidence" value="ECO:0007669"/>
    <property type="project" value="InterPro"/>
</dbReference>
<dbReference type="Gene3D" id="1.10.10.10">
    <property type="entry name" value="Winged helix-like DNA-binding domain superfamily/Winged helix DNA-binding domain"/>
    <property type="match status" value="1"/>
</dbReference>
<evidence type="ECO:0000259" key="5">
    <source>
        <dbReference type="PROSITE" id="PS50931"/>
    </source>
</evidence>
<dbReference type="GO" id="GO:0003677">
    <property type="term" value="F:DNA binding"/>
    <property type="evidence" value="ECO:0007669"/>
    <property type="project" value="UniProtKB-KW"/>
</dbReference>
<evidence type="ECO:0000256" key="1">
    <source>
        <dbReference type="ARBA" id="ARBA00009437"/>
    </source>
</evidence>
<proteinExistence type="inferred from homology"/>
<dbReference type="PRINTS" id="PR00039">
    <property type="entry name" value="HTHLYSR"/>
</dbReference>